<proteinExistence type="predicted"/>
<dbReference type="PANTHER" id="PTHR36774:SF1">
    <property type="entry name" value="INSULIN-INDUCED PROTEIN"/>
    <property type="match status" value="1"/>
</dbReference>
<dbReference type="PANTHER" id="PTHR36774">
    <property type="entry name" value="INSULIN-INDUCED PROTEIN"/>
    <property type="match status" value="1"/>
</dbReference>
<keyword evidence="1" id="KW-0812">Transmembrane</keyword>
<gene>
    <name evidence="2" type="ORF">TSPGSL018_4080</name>
</gene>
<dbReference type="EMBL" id="GBEZ01001873">
    <property type="protein sequence ID" value="JAC83140.1"/>
    <property type="molecule type" value="Transcribed_RNA"/>
</dbReference>
<evidence type="ECO:0000313" key="2">
    <source>
        <dbReference type="EMBL" id="JAC83140.1"/>
    </source>
</evidence>
<keyword evidence="1" id="KW-0472">Membrane</keyword>
<feature type="transmembrane region" description="Helical" evidence="1">
    <location>
        <begin position="108"/>
        <end position="128"/>
    </location>
</feature>
<reference evidence="2" key="1">
    <citation type="submission" date="2014-05" db="EMBL/GenBank/DDBJ databases">
        <title>The transcriptome of the halophilic microalga Tetraselmis sp. GSL018 isolated from the Great Salt Lake, Utah.</title>
        <authorList>
            <person name="Jinkerson R.E."/>
            <person name="D'Adamo S."/>
            <person name="Posewitz M.C."/>
        </authorList>
    </citation>
    <scope>NUCLEOTIDE SEQUENCE</scope>
    <source>
        <strain evidence="2">GSL018</strain>
    </source>
</reference>
<name>A0A061SJU9_9CHLO</name>
<accession>A0A061SJU9</accession>
<feature type="transmembrane region" description="Helical" evidence="1">
    <location>
        <begin position="68"/>
        <end position="88"/>
    </location>
</feature>
<dbReference type="AlphaFoldDB" id="A0A061SJU9"/>
<protein>
    <submittedName>
        <fullName evidence="2">Uncharacterized protein</fullName>
    </submittedName>
</protein>
<keyword evidence="1" id="KW-1133">Transmembrane helix</keyword>
<sequence length="134" mass="14088">MAQCTCSSTARCASTPSACTALSWVVAGLLETSAQMYAVGLPYPAIAAALSAGGLCTWGALDRTPQGLALCVACALAAPASELVIIRLFGWWRYAAPDLLGPDGVPSWVPLCYFLYAPSVMNMARWLASRALRE</sequence>
<organism evidence="2">
    <name type="scientific">Tetraselmis sp. GSL018</name>
    <dbReference type="NCBI Taxonomy" id="582737"/>
    <lineage>
        <taxon>Eukaryota</taxon>
        <taxon>Viridiplantae</taxon>
        <taxon>Chlorophyta</taxon>
        <taxon>core chlorophytes</taxon>
        <taxon>Chlorodendrophyceae</taxon>
        <taxon>Chlorodendrales</taxon>
        <taxon>Chlorodendraceae</taxon>
        <taxon>Tetraselmis</taxon>
    </lineage>
</organism>
<evidence type="ECO:0000256" key="1">
    <source>
        <dbReference type="SAM" id="Phobius"/>
    </source>
</evidence>
<feature type="transmembrane region" description="Helical" evidence="1">
    <location>
        <begin position="41"/>
        <end position="61"/>
    </location>
</feature>